<organism evidence="1">
    <name type="scientific">Capsicum baccatum</name>
    <name type="common">Peruvian pepper</name>
    <dbReference type="NCBI Taxonomy" id="33114"/>
    <lineage>
        <taxon>Eukaryota</taxon>
        <taxon>Viridiplantae</taxon>
        <taxon>Streptophyta</taxon>
        <taxon>Embryophyta</taxon>
        <taxon>Tracheophyta</taxon>
        <taxon>Spermatophyta</taxon>
        <taxon>Magnoliopsida</taxon>
        <taxon>eudicotyledons</taxon>
        <taxon>Gunneridae</taxon>
        <taxon>Pentapetalae</taxon>
        <taxon>asterids</taxon>
        <taxon>lamiids</taxon>
        <taxon>Solanales</taxon>
        <taxon>Solanaceae</taxon>
        <taxon>Solanoideae</taxon>
        <taxon>Capsiceae</taxon>
        <taxon>Capsicum</taxon>
    </lineage>
</organism>
<comment type="caution">
    <text evidence="1">The sequence shown here is derived from an EMBL/GenBank/DDBJ whole genome shotgun (WGS) entry which is preliminary data.</text>
</comment>
<dbReference type="STRING" id="33114.A0A2G2UZ21"/>
<reference evidence="1" key="1">
    <citation type="journal article" date="2017" name="Genome Biol.">
        <title>New reference genome sequences of hot pepper reveal the massive evolution of plant disease-resistance genes by retroduplication.</title>
        <authorList>
            <person name="Kim S."/>
            <person name="Park J."/>
            <person name="Yeom S.I."/>
            <person name="Kim Y.M."/>
            <person name="Seo E."/>
            <person name="Kim K.T."/>
            <person name="Kim M.S."/>
            <person name="Lee J.M."/>
            <person name="Cheong K."/>
            <person name="Shin H.S."/>
            <person name="Kim S.B."/>
            <person name="Han K."/>
            <person name="Lee J."/>
            <person name="Park M."/>
            <person name="Lee H.A."/>
            <person name="Lee H.Y."/>
            <person name="Lee Y."/>
            <person name="Oh S."/>
            <person name="Lee J.H."/>
            <person name="Choi E."/>
            <person name="Choi E."/>
            <person name="Lee S.E."/>
            <person name="Jeon J."/>
            <person name="Kim H."/>
            <person name="Choi G."/>
            <person name="Song H."/>
            <person name="Lee J."/>
            <person name="Lee S.C."/>
            <person name="Kwon J.K."/>
            <person name="Lee H.Y."/>
            <person name="Koo N."/>
            <person name="Hong Y."/>
            <person name="Kim R.W."/>
            <person name="Kang W.H."/>
            <person name="Huh J.H."/>
            <person name="Kang B.C."/>
            <person name="Yang T.J."/>
            <person name="Lee Y.H."/>
            <person name="Bennetzen J.L."/>
            <person name="Choi D."/>
        </authorList>
    </citation>
    <scope>NUCLEOTIDE SEQUENCE [LARGE SCALE GENOMIC DNA]</scope>
    <source>
        <strain evidence="1">PBC81</strain>
        <tissue evidence="1">Leaf</tissue>
    </source>
</reference>
<dbReference type="EMBL" id="MLFT02001169">
    <property type="protein sequence ID" value="PHT25927.1"/>
    <property type="molecule type" value="Genomic_DNA"/>
</dbReference>
<reference evidence="1" key="2">
    <citation type="journal article" date="2017" name="J. Anim. Genet.">
        <title>Multiple reference genome sequences of hot pepper reveal the massive evolution of plant disease resistance genes by retroduplication.</title>
        <authorList>
            <person name="Kim S."/>
            <person name="Park J."/>
            <person name="Yeom S.-I."/>
            <person name="Kim Y.-M."/>
            <person name="Seo E."/>
            <person name="Kim K.-T."/>
            <person name="Kim M.-S."/>
            <person name="Lee J.M."/>
            <person name="Cheong K."/>
            <person name="Shin H.-S."/>
            <person name="Kim S.-B."/>
            <person name="Han K."/>
            <person name="Lee J."/>
            <person name="Park M."/>
            <person name="Lee H.-A."/>
            <person name="Lee H.-Y."/>
            <person name="Lee Y."/>
            <person name="Oh S."/>
            <person name="Lee J.H."/>
            <person name="Choi E."/>
            <person name="Choi E."/>
            <person name="Lee S.E."/>
            <person name="Jeon J."/>
            <person name="Kim H."/>
            <person name="Choi G."/>
            <person name="Song H."/>
            <person name="Lee J."/>
            <person name="Lee S.-C."/>
            <person name="Kwon J.-K."/>
            <person name="Lee H.-Y."/>
            <person name="Koo N."/>
            <person name="Hong Y."/>
            <person name="Kim R.W."/>
            <person name="Kang W.-H."/>
            <person name="Huh J.H."/>
            <person name="Kang B.-C."/>
            <person name="Yang T.-J."/>
            <person name="Lee Y.-H."/>
            <person name="Bennetzen J.L."/>
            <person name="Choi D."/>
        </authorList>
    </citation>
    <scope>NUCLEOTIDE SEQUENCE [LARGE SCALE GENOMIC DNA]</scope>
    <source>
        <strain evidence="1">cv. PBC81</strain>
    </source>
</reference>
<dbReference type="PANTHER" id="PTHR47073:SF9">
    <property type="entry name" value="BAH DOMAIN-CONTAINING PROTEIN"/>
    <property type="match status" value="1"/>
</dbReference>
<gene>
    <name evidence="1" type="ORF">CQW23_34454</name>
</gene>
<evidence type="ECO:0000313" key="1">
    <source>
        <dbReference type="EMBL" id="PHT25927.1"/>
    </source>
</evidence>
<proteinExistence type="predicted"/>
<dbReference type="PANTHER" id="PTHR47073">
    <property type="entry name" value="PROTEIN ANTI-SILENCING 1"/>
    <property type="match status" value="1"/>
</dbReference>
<sequence>MWLRVEDLKDKTARKLVGTFGKAPLKRNKLKKWSEKILSGMHAGKTAQPKWFSALLSLARTLPLVASFITLPELAGNSPFAGHLCVDKLRLQALREMKEAVSTSHCSHSNTIEHEMGIEWLLLQSRSDSWWNRLYKQQNEDLRKTVSELKRK</sequence>
<accession>A0A2G2UZ21</accession>
<dbReference type="AlphaFoldDB" id="A0A2G2UZ21"/>
<name>A0A2G2UZ21_CAPBA</name>
<dbReference type="GO" id="GO:0003723">
    <property type="term" value="F:RNA binding"/>
    <property type="evidence" value="ECO:0007669"/>
    <property type="project" value="TreeGrafter"/>
</dbReference>
<dbReference type="OrthoDB" id="1273911at2759"/>
<protein>
    <submittedName>
        <fullName evidence="1">Uncharacterized protein</fullName>
    </submittedName>
</protein>